<evidence type="ECO:0000313" key="1">
    <source>
        <dbReference type="EMBL" id="KAJ3227636.1"/>
    </source>
</evidence>
<name>A0AAD5UBM3_9FUNG</name>
<evidence type="ECO:0000313" key="2">
    <source>
        <dbReference type="Proteomes" id="UP001211065"/>
    </source>
</evidence>
<accession>A0AAD5UBM3</accession>
<dbReference type="Proteomes" id="UP001211065">
    <property type="component" value="Unassembled WGS sequence"/>
</dbReference>
<evidence type="ECO:0008006" key="3">
    <source>
        <dbReference type="Google" id="ProtNLM"/>
    </source>
</evidence>
<protein>
    <recommendedName>
        <fullName evidence="3">BLOC-1-related complex subunit 7</fullName>
    </recommendedName>
</protein>
<sequence length="114" mass="12782">MSIEGSIHSPLRRTSENQQQTDVLLNSKLHLKAQQEELIKNFSDISYTTLNELNISEQISKAILKFRQADVIINKTALSLQKVSEDTKTNLIVAKEISSILKSTVSVGEQNENL</sequence>
<gene>
    <name evidence="1" type="ORF">HK099_001143</name>
</gene>
<keyword evidence="2" id="KW-1185">Reference proteome</keyword>
<organism evidence="1 2">
    <name type="scientific">Clydaea vesicula</name>
    <dbReference type="NCBI Taxonomy" id="447962"/>
    <lineage>
        <taxon>Eukaryota</taxon>
        <taxon>Fungi</taxon>
        <taxon>Fungi incertae sedis</taxon>
        <taxon>Chytridiomycota</taxon>
        <taxon>Chytridiomycota incertae sedis</taxon>
        <taxon>Chytridiomycetes</taxon>
        <taxon>Lobulomycetales</taxon>
        <taxon>Lobulomycetaceae</taxon>
        <taxon>Clydaea</taxon>
    </lineage>
</organism>
<dbReference type="AlphaFoldDB" id="A0AAD5UBM3"/>
<comment type="caution">
    <text evidence="1">The sequence shown here is derived from an EMBL/GenBank/DDBJ whole genome shotgun (WGS) entry which is preliminary data.</text>
</comment>
<reference evidence="1" key="1">
    <citation type="submission" date="2020-05" db="EMBL/GenBank/DDBJ databases">
        <title>Phylogenomic resolution of chytrid fungi.</title>
        <authorList>
            <person name="Stajich J.E."/>
            <person name="Amses K."/>
            <person name="Simmons R."/>
            <person name="Seto K."/>
            <person name="Myers J."/>
            <person name="Bonds A."/>
            <person name="Quandt C.A."/>
            <person name="Barry K."/>
            <person name="Liu P."/>
            <person name="Grigoriev I."/>
            <person name="Longcore J.E."/>
            <person name="James T.Y."/>
        </authorList>
    </citation>
    <scope>NUCLEOTIDE SEQUENCE</scope>
    <source>
        <strain evidence="1">JEL0476</strain>
    </source>
</reference>
<dbReference type="EMBL" id="JADGJW010000013">
    <property type="protein sequence ID" value="KAJ3227636.1"/>
    <property type="molecule type" value="Genomic_DNA"/>
</dbReference>
<proteinExistence type="predicted"/>